<dbReference type="EMBL" id="JAMSKV010000001">
    <property type="protein sequence ID" value="MCQ8276951.1"/>
    <property type="molecule type" value="Genomic_DNA"/>
</dbReference>
<gene>
    <name evidence="1" type="ORF">NFI95_00610</name>
</gene>
<evidence type="ECO:0000313" key="1">
    <source>
        <dbReference type="EMBL" id="MCQ8276951.1"/>
    </source>
</evidence>
<sequence>MTAAASPISASVTDRFSPIWGPFRGPQHAASVLGAFIDKGPGPTVGLCWAVNGSLYPLRHAHYDSGGFGETVVVEWKPVPAAPQGPHPHHGFWERVNGWLNRYFEEQGRLALEQGQAQLAMGKAIDGAIGSAIQRSPFLQRAFNKHGADTLGVALDVVAVGLSIGFVAGTLGIAAIIGGGVLLVLDGAAWGLEMADDDHAAEIVKQDTDIIRWIAIIAAIPDAAVGLYHAVVETPEAIRTLSELSSERAASSMRVSARASGDAARTGQLANDAIDPMTRARYAAYARKYADIAERAQLRATEEAQALHREIRRKLTETGLHEVAPRLTVPPSLYLMGKDELDPENDDIVARTIRSLSFHIVSANRNEKR</sequence>
<organism evidence="1 2">
    <name type="scientific">Endosaccharibacter trunci</name>
    <dbReference type="NCBI Taxonomy" id="2812733"/>
    <lineage>
        <taxon>Bacteria</taxon>
        <taxon>Pseudomonadati</taxon>
        <taxon>Pseudomonadota</taxon>
        <taxon>Alphaproteobacteria</taxon>
        <taxon>Acetobacterales</taxon>
        <taxon>Acetobacteraceae</taxon>
        <taxon>Endosaccharibacter</taxon>
    </lineage>
</organism>
<keyword evidence="2" id="KW-1185">Reference proteome</keyword>
<proteinExistence type="predicted"/>
<evidence type="ECO:0000313" key="2">
    <source>
        <dbReference type="Proteomes" id="UP001524587"/>
    </source>
</evidence>
<name>A0ABT1W252_9PROT</name>
<dbReference type="Proteomes" id="UP001524587">
    <property type="component" value="Unassembled WGS sequence"/>
</dbReference>
<reference evidence="1 2" key="1">
    <citation type="submission" date="2022-06" db="EMBL/GenBank/DDBJ databases">
        <title>Endosaccharibacter gen. nov., sp. nov., endophytic bacteria isolated from sugarcane.</title>
        <authorList>
            <person name="Pitiwittayakul N."/>
            <person name="Yukphan P."/>
            <person name="Charoenyingcharoen P."/>
            <person name="Tanasupawat S."/>
        </authorList>
    </citation>
    <scope>NUCLEOTIDE SEQUENCE [LARGE SCALE GENOMIC DNA]</scope>
    <source>
        <strain evidence="1 2">KSS8</strain>
    </source>
</reference>
<dbReference type="RefSeq" id="WP_422862396.1">
    <property type="nucleotide sequence ID" value="NZ_JAMSKV010000001.1"/>
</dbReference>
<protein>
    <submittedName>
        <fullName evidence="1">Uncharacterized protein</fullName>
    </submittedName>
</protein>
<accession>A0ABT1W252</accession>
<comment type="caution">
    <text evidence="1">The sequence shown here is derived from an EMBL/GenBank/DDBJ whole genome shotgun (WGS) entry which is preliminary data.</text>
</comment>